<dbReference type="InterPro" id="IPR050625">
    <property type="entry name" value="ParA/MinD_ATPase"/>
</dbReference>
<dbReference type="PANTHER" id="PTHR43384">
    <property type="entry name" value="SEPTUM SITE-DETERMINING PROTEIN MIND HOMOLOG, CHLOROPLASTIC-RELATED"/>
    <property type="match status" value="1"/>
</dbReference>
<evidence type="ECO:0000256" key="1">
    <source>
        <dbReference type="ARBA" id="ARBA00022741"/>
    </source>
</evidence>
<accession>A0ABY3G8J1</accession>
<dbReference type="EMBL" id="VOAV01000026">
    <property type="protein sequence ID" value="TWO28326.1"/>
    <property type="molecule type" value="Genomic_DNA"/>
</dbReference>
<proteinExistence type="predicted"/>
<dbReference type="InterPro" id="IPR025501">
    <property type="entry name" value="MinD_FleN"/>
</dbReference>
<organism evidence="3 4">
    <name type="scientific">Campylobacter lanienae</name>
    <dbReference type="NCBI Taxonomy" id="75658"/>
    <lineage>
        <taxon>Bacteria</taxon>
        <taxon>Pseudomonadati</taxon>
        <taxon>Campylobacterota</taxon>
        <taxon>Epsilonproteobacteria</taxon>
        <taxon>Campylobacterales</taxon>
        <taxon>Campylobacteraceae</taxon>
        <taxon>Campylobacter</taxon>
    </lineage>
</organism>
<dbReference type="PIRSF" id="PIRSF003092">
    <property type="entry name" value="MinD"/>
    <property type="match status" value="1"/>
</dbReference>
<dbReference type="CDD" id="cd02038">
    <property type="entry name" value="FlhG-like"/>
    <property type="match status" value="1"/>
</dbReference>
<sequence length="288" mass="31776">MMDQADKLRELMIAQKIKKSTHFIAITSGKGGVGKSTVSANLANLLASSGYKIVLFDADIGLANLDVLLNVKINKNMLDVLKGECPLEDILIKVKPNLTLIPGESGDEIFKFNDQFLYEKFLNQASILKDVDFVIIDTGAGIGSSTQVFLEACDEIIVVTVPDPAAITDAYATIKVISKTKSDVFMLINQTRNEDEAQKIFQTIKIVADKNITHNLNLSLLGWLPSDKVVSKSIKQRALFTTDAPHSLATIQLKKAANNLLEKLERKVLDTSEDRSFAGFFKRLVEQF</sequence>
<keyword evidence="1" id="KW-0547">Nucleotide-binding</keyword>
<comment type="caution">
    <text evidence="3">The sequence shown here is derived from an EMBL/GenBank/DDBJ whole genome shotgun (WGS) entry which is preliminary data.</text>
</comment>
<gene>
    <name evidence="3" type="ORF">XK09_05690</name>
</gene>
<dbReference type="InterPro" id="IPR033875">
    <property type="entry name" value="FlhG"/>
</dbReference>
<dbReference type="InterPro" id="IPR033756">
    <property type="entry name" value="YlxH/NBP35"/>
</dbReference>
<reference evidence="3 4" key="1">
    <citation type="submission" date="2019-07" db="EMBL/GenBank/DDBJ databases">
        <title>Rapid identification of Enteric Bacteria from Whole Genome Sequences (WGS) using Average Nucleotide Identity (ANI).</title>
        <authorList>
            <person name="Lane C."/>
        </authorList>
    </citation>
    <scope>NUCLEOTIDE SEQUENCE [LARGE SCALE GENOMIC DNA]</scope>
    <source>
        <strain evidence="3 4">2013D-9588</strain>
    </source>
</reference>
<dbReference type="Pfam" id="PF10609">
    <property type="entry name" value="ParA"/>
    <property type="match status" value="1"/>
</dbReference>
<keyword evidence="2" id="KW-0067">ATP-binding</keyword>
<evidence type="ECO:0000256" key="2">
    <source>
        <dbReference type="ARBA" id="ARBA00022840"/>
    </source>
</evidence>
<protein>
    <submittedName>
        <fullName evidence="3">MinD/ParA family protein</fullName>
    </submittedName>
</protein>
<dbReference type="Gene3D" id="3.40.50.300">
    <property type="entry name" value="P-loop containing nucleotide triphosphate hydrolases"/>
    <property type="match status" value="1"/>
</dbReference>
<dbReference type="PANTHER" id="PTHR43384:SF4">
    <property type="entry name" value="CELLULOSE BIOSYNTHESIS PROTEIN BCSQ-RELATED"/>
    <property type="match status" value="1"/>
</dbReference>
<name>A0ABY3G8J1_9BACT</name>
<dbReference type="SUPFAM" id="SSF52540">
    <property type="entry name" value="P-loop containing nucleoside triphosphate hydrolases"/>
    <property type="match status" value="1"/>
</dbReference>
<evidence type="ECO:0000313" key="4">
    <source>
        <dbReference type="Proteomes" id="UP000321599"/>
    </source>
</evidence>
<evidence type="ECO:0000313" key="3">
    <source>
        <dbReference type="EMBL" id="TWO28326.1"/>
    </source>
</evidence>
<keyword evidence="4" id="KW-1185">Reference proteome</keyword>
<dbReference type="Proteomes" id="UP000321599">
    <property type="component" value="Unassembled WGS sequence"/>
</dbReference>
<dbReference type="InterPro" id="IPR027417">
    <property type="entry name" value="P-loop_NTPase"/>
</dbReference>